<comment type="caution">
    <text evidence="1">The sequence shown here is derived from an EMBL/GenBank/DDBJ whole genome shotgun (WGS) entry which is preliminary data.</text>
</comment>
<accession>A0AAE4VJ92</accession>
<dbReference type="RefSeq" id="WP_224866092.1">
    <property type="nucleotide sequence ID" value="NZ_JARUKS010000154.1"/>
</dbReference>
<evidence type="ECO:0000313" key="1">
    <source>
        <dbReference type="EMBL" id="MDV7295396.1"/>
    </source>
</evidence>
<gene>
    <name evidence="1" type="ORF">R4485_35150</name>
</gene>
<sequence length="79" mass="8455">MAVVIALVSELRHVGGDLGLQRRGQHLPSAITDNLIQQRPTSTTVGVVVGLRAVVNYGEHGRTFPTSAPTPVLIEYLIP</sequence>
<name>A0AAE4VJ92_MYCFO</name>
<reference evidence="1" key="1">
    <citation type="submission" date="2023-10" db="EMBL/GenBank/DDBJ databases">
        <title>Mycolicibacterium fortuitum clinical isolates causing pulmonary infections in humans.</title>
        <authorList>
            <person name="Mejia-Ponce P.M."/>
            <person name="Zenteno-Cuevas R."/>
            <person name="Licona-Cassani C."/>
        </authorList>
    </citation>
    <scope>NUCLEOTIDE SEQUENCE</scope>
    <source>
        <strain evidence="1">M8</strain>
    </source>
</reference>
<protein>
    <submittedName>
        <fullName evidence="1">Uncharacterized protein</fullName>
    </submittedName>
</protein>
<dbReference type="Proteomes" id="UP001186041">
    <property type="component" value="Unassembled WGS sequence"/>
</dbReference>
<proteinExistence type="predicted"/>
<dbReference type="AlphaFoldDB" id="A0AAE4VJ92"/>
<dbReference type="EMBL" id="JAWLVV010000069">
    <property type="protein sequence ID" value="MDV7295396.1"/>
    <property type="molecule type" value="Genomic_DNA"/>
</dbReference>
<evidence type="ECO:0000313" key="2">
    <source>
        <dbReference type="Proteomes" id="UP001186041"/>
    </source>
</evidence>
<organism evidence="1 2">
    <name type="scientific">Mycolicibacterium fortuitum</name>
    <name type="common">Mycobacterium fortuitum</name>
    <dbReference type="NCBI Taxonomy" id="1766"/>
    <lineage>
        <taxon>Bacteria</taxon>
        <taxon>Bacillati</taxon>
        <taxon>Actinomycetota</taxon>
        <taxon>Actinomycetes</taxon>
        <taxon>Mycobacteriales</taxon>
        <taxon>Mycobacteriaceae</taxon>
        <taxon>Mycolicibacterium</taxon>
    </lineage>
</organism>